<sequence>MSSMDRVTFEARGCRYLNTKFRAVT</sequence>
<dbReference type="Proteomes" id="UP000004994">
    <property type="component" value="Chromosome 10"/>
</dbReference>
<dbReference type="Gramene" id="Solyc10g083620.2.1">
    <property type="protein sequence ID" value="Solyc10g083620.2.1"/>
    <property type="gene ID" value="Solyc10g083620.2"/>
</dbReference>
<proteinExistence type="predicted"/>
<dbReference type="InParanoid" id="A0A3Q7ILY7"/>
<keyword evidence="2" id="KW-1185">Reference proteome</keyword>
<reference evidence="1" key="1">
    <citation type="journal article" date="2012" name="Nature">
        <title>The tomato genome sequence provides insights into fleshy fruit evolution.</title>
        <authorList>
            <consortium name="Tomato Genome Consortium"/>
        </authorList>
    </citation>
    <scope>NUCLEOTIDE SEQUENCE [LARGE SCALE GENOMIC DNA]</scope>
    <source>
        <strain evidence="1">cv. Heinz 1706</strain>
    </source>
</reference>
<dbReference type="PaxDb" id="4081-Solyc10g083620.1.1"/>
<evidence type="ECO:0000313" key="1">
    <source>
        <dbReference type="EnsemblPlants" id="Solyc10g083620.2.1"/>
    </source>
</evidence>
<reference evidence="1" key="2">
    <citation type="submission" date="2019-01" db="UniProtKB">
        <authorList>
            <consortium name="EnsemblPlants"/>
        </authorList>
    </citation>
    <scope>IDENTIFICATION</scope>
    <source>
        <strain evidence="1">cv. Heinz 1706</strain>
    </source>
</reference>
<evidence type="ECO:0000313" key="2">
    <source>
        <dbReference type="Proteomes" id="UP000004994"/>
    </source>
</evidence>
<dbReference type="EnsemblPlants" id="Solyc10g083620.2.1">
    <property type="protein sequence ID" value="Solyc10g083620.2.1"/>
    <property type="gene ID" value="Solyc10g083620.2"/>
</dbReference>
<accession>A0A3Q7ILY7</accession>
<protein>
    <submittedName>
        <fullName evidence="1">Uncharacterized protein</fullName>
    </submittedName>
</protein>
<name>A0A3Q7ILY7_SOLLC</name>
<organism evidence="1">
    <name type="scientific">Solanum lycopersicum</name>
    <name type="common">Tomato</name>
    <name type="synonym">Lycopersicon esculentum</name>
    <dbReference type="NCBI Taxonomy" id="4081"/>
    <lineage>
        <taxon>Eukaryota</taxon>
        <taxon>Viridiplantae</taxon>
        <taxon>Streptophyta</taxon>
        <taxon>Embryophyta</taxon>
        <taxon>Tracheophyta</taxon>
        <taxon>Spermatophyta</taxon>
        <taxon>Magnoliopsida</taxon>
        <taxon>eudicotyledons</taxon>
        <taxon>Gunneridae</taxon>
        <taxon>Pentapetalae</taxon>
        <taxon>asterids</taxon>
        <taxon>lamiids</taxon>
        <taxon>Solanales</taxon>
        <taxon>Solanaceae</taxon>
        <taxon>Solanoideae</taxon>
        <taxon>Solaneae</taxon>
        <taxon>Solanum</taxon>
        <taxon>Solanum subgen. Lycopersicon</taxon>
    </lineage>
</organism>
<dbReference type="AlphaFoldDB" id="A0A3Q7ILY7"/>